<proteinExistence type="predicted"/>
<gene>
    <name evidence="1" type="ORF">JQS43_00530</name>
</gene>
<reference evidence="1" key="1">
    <citation type="submission" date="2021-02" db="EMBL/GenBank/DDBJ databases">
        <title>Natrosporangium hydrolyticum gen. nov., sp. nov, a haloalkaliphilic actinobacterium from a soda solonchak soil.</title>
        <authorList>
            <person name="Sorokin D.Y."/>
            <person name="Khijniak T.V."/>
            <person name="Zakharycheva A.P."/>
            <person name="Boueva O.V."/>
            <person name="Ariskina E.V."/>
            <person name="Hahnke R.L."/>
            <person name="Bunk B."/>
            <person name="Sproer C."/>
            <person name="Schumann P."/>
            <person name="Evtushenko L.I."/>
            <person name="Kublanov I.V."/>
        </authorList>
    </citation>
    <scope>NUCLEOTIDE SEQUENCE</scope>
    <source>
        <strain evidence="1">DSM 106523</strain>
    </source>
</reference>
<dbReference type="RefSeq" id="WP_239677080.1">
    <property type="nucleotide sequence ID" value="NZ_CP070499.1"/>
</dbReference>
<keyword evidence="2" id="KW-1185">Reference proteome</keyword>
<dbReference type="EMBL" id="CP070499">
    <property type="protein sequence ID" value="QSB14917.1"/>
    <property type="molecule type" value="Genomic_DNA"/>
</dbReference>
<evidence type="ECO:0000313" key="1">
    <source>
        <dbReference type="EMBL" id="QSB14917.1"/>
    </source>
</evidence>
<dbReference type="Proteomes" id="UP000662857">
    <property type="component" value="Chromosome"/>
</dbReference>
<sequence length="55" mass="5754">MPNAPNLDSAATACRLAHFKGAARGWDAAGSAWVADLLISENHQMAIWAIHLGPG</sequence>
<evidence type="ECO:0000313" key="2">
    <source>
        <dbReference type="Proteomes" id="UP000662857"/>
    </source>
</evidence>
<accession>A0A895YAZ6</accession>
<organism evidence="1 2">
    <name type="scientific">Natronosporangium hydrolyticum</name>
    <dbReference type="NCBI Taxonomy" id="2811111"/>
    <lineage>
        <taxon>Bacteria</taxon>
        <taxon>Bacillati</taxon>
        <taxon>Actinomycetota</taxon>
        <taxon>Actinomycetes</taxon>
        <taxon>Micromonosporales</taxon>
        <taxon>Micromonosporaceae</taxon>
        <taxon>Natronosporangium</taxon>
    </lineage>
</organism>
<name>A0A895YAZ6_9ACTN</name>
<dbReference type="KEGG" id="nhy:JQS43_00530"/>
<protein>
    <submittedName>
        <fullName evidence="1">Uncharacterized protein</fullName>
    </submittedName>
</protein>
<dbReference type="AlphaFoldDB" id="A0A895YAZ6"/>